<dbReference type="PANTHER" id="PTHR30411:SF1">
    <property type="entry name" value="CYTOPLASMIC PROTEIN"/>
    <property type="match status" value="1"/>
</dbReference>
<evidence type="ECO:0000313" key="4">
    <source>
        <dbReference type="Proteomes" id="UP000004956"/>
    </source>
</evidence>
<accession>H3KEC6</accession>
<protein>
    <submittedName>
        <fullName evidence="3">YbaK/proline--tRNA ligase associated domain protein</fullName>
    </submittedName>
</protein>
<dbReference type="InterPro" id="IPR007214">
    <property type="entry name" value="YbaK/aa-tRNA-synth-assoc-dom"/>
</dbReference>
<feature type="compositionally biased region" description="Basic and acidic residues" evidence="1">
    <location>
        <begin position="8"/>
        <end position="24"/>
    </location>
</feature>
<dbReference type="InterPro" id="IPR036754">
    <property type="entry name" value="YbaK/aa-tRNA-synt-asso_dom_sf"/>
</dbReference>
<comment type="caution">
    <text evidence="3">The sequence shown here is derived from an EMBL/GenBank/DDBJ whole genome shotgun (WGS) entry which is preliminary data.</text>
</comment>
<dbReference type="PANTHER" id="PTHR30411">
    <property type="entry name" value="CYTOPLASMIC PROTEIN"/>
    <property type="match status" value="1"/>
</dbReference>
<dbReference type="Gene3D" id="3.90.960.10">
    <property type="entry name" value="YbaK/aminoacyl-tRNA synthetase-associated domain"/>
    <property type="match status" value="1"/>
</dbReference>
<dbReference type="CDD" id="cd04333">
    <property type="entry name" value="ProX_deacylase"/>
    <property type="match status" value="1"/>
</dbReference>
<dbReference type="EMBL" id="AFBQ01000150">
    <property type="protein sequence ID" value="EHY31534.1"/>
    <property type="molecule type" value="Genomic_DNA"/>
</dbReference>
<feature type="domain" description="YbaK/aminoacyl-tRNA synthetase-associated" evidence="2">
    <location>
        <begin position="46"/>
        <end position="161"/>
    </location>
</feature>
<gene>
    <name evidence="3" type="ORF">HMPREF9440_01090</name>
</gene>
<proteinExistence type="predicted"/>
<evidence type="ECO:0000256" key="1">
    <source>
        <dbReference type="SAM" id="MobiDB-lite"/>
    </source>
</evidence>
<dbReference type="HOGENOM" id="CLU_094875_0_3_4"/>
<dbReference type="Pfam" id="PF04073">
    <property type="entry name" value="tRNA_edit"/>
    <property type="match status" value="1"/>
</dbReference>
<reference evidence="3 4" key="1">
    <citation type="submission" date="2011-11" db="EMBL/GenBank/DDBJ databases">
        <authorList>
            <person name="Weinstock G."/>
            <person name="Sodergren E."/>
            <person name="Clifton S."/>
            <person name="Fulton L."/>
            <person name="Fulton B."/>
            <person name="Courtney L."/>
            <person name="Fronick C."/>
            <person name="Harrison M."/>
            <person name="Strong C."/>
            <person name="Farmer C."/>
            <person name="Delahaunty K."/>
            <person name="Markovic C."/>
            <person name="Hall O."/>
            <person name="Minx P."/>
            <person name="Tomlinson C."/>
            <person name="Mitreva M."/>
            <person name="Hou S."/>
            <person name="Chen J."/>
            <person name="Wollam A."/>
            <person name="Pepin K.H."/>
            <person name="Johnson M."/>
            <person name="Bhonagiri V."/>
            <person name="Zhang X."/>
            <person name="Suruliraj S."/>
            <person name="Warren W."/>
            <person name="Chinwalla A."/>
            <person name="Mardis E.R."/>
            <person name="Wilson R.K."/>
        </authorList>
    </citation>
    <scope>NUCLEOTIDE SEQUENCE [LARGE SCALE GENOMIC DNA]</scope>
    <source>
        <strain evidence="3 4">YIT 11816</strain>
    </source>
</reference>
<dbReference type="STRING" id="762967.HMPREF9440_01090"/>
<sequence>MVGPASSPDKEPKNEEETPDMSREKAKAWLDAHGYGERVIVMEECTATVALAAAALGCEPAHIAKTMAFEGREGEGPILVLAAGDAKISSSLFKKTFGLTARMIKGDVLEGKVGHTPGGVCPFGVNPGISVWLDRSLLAFEYVYPACGDDRTAVKFRPEELYEAAEAKGWVEVTKPRE</sequence>
<dbReference type="PATRIC" id="fig|762967.3.peg.862"/>
<feature type="region of interest" description="Disordered" evidence="1">
    <location>
        <begin position="1"/>
        <end position="24"/>
    </location>
</feature>
<keyword evidence="4" id="KW-1185">Reference proteome</keyword>
<name>H3KEC6_9BURK</name>
<evidence type="ECO:0000313" key="3">
    <source>
        <dbReference type="EMBL" id="EHY31534.1"/>
    </source>
</evidence>
<dbReference type="AlphaFoldDB" id="H3KEC6"/>
<evidence type="ECO:0000259" key="2">
    <source>
        <dbReference type="Pfam" id="PF04073"/>
    </source>
</evidence>
<dbReference type="GO" id="GO:0016874">
    <property type="term" value="F:ligase activity"/>
    <property type="evidence" value="ECO:0007669"/>
    <property type="project" value="UniProtKB-KW"/>
</dbReference>
<dbReference type="Proteomes" id="UP000004956">
    <property type="component" value="Unassembled WGS sequence"/>
</dbReference>
<dbReference type="SUPFAM" id="SSF55826">
    <property type="entry name" value="YbaK/ProRS associated domain"/>
    <property type="match status" value="1"/>
</dbReference>
<organism evidence="3 4">
    <name type="scientific">Sutterella parvirubra YIT 11816</name>
    <dbReference type="NCBI Taxonomy" id="762967"/>
    <lineage>
        <taxon>Bacteria</taxon>
        <taxon>Pseudomonadati</taxon>
        <taxon>Pseudomonadota</taxon>
        <taxon>Betaproteobacteria</taxon>
        <taxon>Burkholderiales</taxon>
        <taxon>Sutterellaceae</taxon>
        <taxon>Sutterella</taxon>
    </lineage>
</organism>
<dbReference type="GO" id="GO:0002161">
    <property type="term" value="F:aminoacyl-tRNA deacylase activity"/>
    <property type="evidence" value="ECO:0007669"/>
    <property type="project" value="InterPro"/>
</dbReference>
<keyword evidence="3" id="KW-0436">Ligase</keyword>